<name>A0ABR8LCE5_9ACTN</name>
<dbReference type="RefSeq" id="WP_191055627.1">
    <property type="nucleotide sequence ID" value="NZ_JACXRZ010000061.1"/>
</dbReference>
<accession>A0ABR8LCE5</accession>
<gene>
    <name evidence="2" type="ORF">IEQ31_36045</name>
</gene>
<evidence type="ECO:0000313" key="3">
    <source>
        <dbReference type="Proteomes" id="UP000653231"/>
    </source>
</evidence>
<evidence type="ECO:0008006" key="4">
    <source>
        <dbReference type="Google" id="ProtNLM"/>
    </source>
</evidence>
<sequence length="175" mass="19142">MINGVPLIPWRYAKDRVTDLDKTPFGQPVSETRKSLFDTLSIQPSLFSGEPEGEEKIELTPEQLAELDAYEKEVRDLAADRPLVAILAYASNPEALLRCFFGYAQLRNDGLLDWAFCEELQVSGSQTGGLVSAPAVRTAFDAGTPEEPVLRPRTPLQGPPATEPPTTPRKTGDGE</sequence>
<feature type="region of interest" description="Disordered" evidence="1">
    <location>
        <begin position="140"/>
        <end position="175"/>
    </location>
</feature>
<evidence type="ECO:0000313" key="2">
    <source>
        <dbReference type="EMBL" id="MBD3148551.1"/>
    </source>
</evidence>
<comment type="caution">
    <text evidence="2">The sequence shown here is derived from an EMBL/GenBank/DDBJ whole genome shotgun (WGS) entry which is preliminary data.</text>
</comment>
<reference evidence="2 3" key="1">
    <citation type="submission" date="2020-09" db="EMBL/GenBank/DDBJ databases">
        <title>Actinomycete isolated from the Camponotus japonicus Mayr.</title>
        <authorList>
            <person name="Gong X."/>
        </authorList>
    </citation>
    <scope>NUCLEOTIDE SEQUENCE [LARGE SCALE GENOMIC DNA]</scope>
    <source>
        <strain evidence="2 3">2C-HV3</strain>
    </source>
</reference>
<proteinExistence type="predicted"/>
<evidence type="ECO:0000256" key="1">
    <source>
        <dbReference type="SAM" id="MobiDB-lite"/>
    </source>
</evidence>
<feature type="compositionally biased region" description="Pro residues" evidence="1">
    <location>
        <begin position="157"/>
        <end position="167"/>
    </location>
</feature>
<keyword evidence="3" id="KW-1185">Reference proteome</keyword>
<organism evidence="2 3">
    <name type="scientific">Microbispora bryophytorum subsp. camponoti</name>
    <dbReference type="NCBI Taxonomy" id="1677852"/>
    <lineage>
        <taxon>Bacteria</taxon>
        <taxon>Bacillati</taxon>
        <taxon>Actinomycetota</taxon>
        <taxon>Actinomycetes</taxon>
        <taxon>Streptosporangiales</taxon>
        <taxon>Streptosporangiaceae</taxon>
        <taxon>Microbispora</taxon>
    </lineage>
</organism>
<protein>
    <recommendedName>
        <fullName evidence="4">Gluconate 2-dehydrogenase subunit 3 family protein</fullName>
    </recommendedName>
</protein>
<dbReference type="EMBL" id="JACXRZ010000061">
    <property type="protein sequence ID" value="MBD3148551.1"/>
    <property type="molecule type" value="Genomic_DNA"/>
</dbReference>
<dbReference type="Proteomes" id="UP000653231">
    <property type="component" value="Unassembled WGS sequence"/>
</dbReference>